<evidence type="ECO:0000313" key="1">
    <source>
        <dbReference type="EMBL" id="MQM09464.1"/>
    </source>
</evidence>
<keyword evidence="2" id="KW-1185">Reference proteome</keyword>
<name>A0A843WZC5_COLES</name>
<dbReference type="AlphaFoldDB" id="A0A843WZC5"/>
<dbReference type="EMBL" id="NMUH01004384">
    <property type="protein sequence ID" value="MQM09464.1"/>
    <property type="molecule type" value="Genomic_DNA"/>
</dbReference>
<sequence>MTNQTLEEVNIEIFQEDLVDDVELTTHTRVDESEELICLSKGNEVEEVDPYEIKESSGRQIDIDVGQVFGEDSDEVEEYNSDECEDDDEYGVELDISFWSFCASSSGIRLGSIYASSSYGSSFWSFCASSSRCRIESSHASYVSYHYDRGPSASVPLVFLASVSTVPEVEDAVSLQVGGGSFYDGTLREVLIYVMFFCKPPTFQEVFDKTHKKNGTNQCISDRAWEVVESNSQQMTETYAEEEEQLQLDPEVWVTASGAPKKSHMYGFGHSMDMSRVLSSASSLGSQATSAFTKLGAQRTCLSEMMGFIRDEIIGSESPLVHTMHTFGGQKLEILIRSASGLFEHDRGNERDLWKLTEFRSDFRFELGTQIHIKQHGQGDDYDLRKLTEFKSDSRFELGTQIHIKQEKLN</sequence>
<proteinExistence type="predicted"/>
<reference evidence="1" key="1">
    <citation type="submission" date="2017-07" db="EMBL/GenBank/DDBJ databases">
        <title>Taro Niue Genome Assembly and Annotation.</title>
        <authorList>
            <person name="Atibalentja N."/>
            <person name="Keating K."/>
            <person name="Fields C.J."/>
        </authorList>
    </citation>
    <scope>NUCLEOTIDE SEQUENCE</scope>
    <source>
        <strain evidence="1">Niue_2</strain>
        <tissue evidence="1">Leaf</tissue>
    </source>
</reference>
<organism evidence="1 2">
    <name type="scientific">Colocasia esculenta</name>
    <name type="common">Wild taro</name>
    <name type="synonym">Arum esculentum</name>
    <dbReference type="NCBI Taxonomy" id="4460"/>
    <lineage>
        <taxon>Eukaryota</taxon>
        <taxon>Viridiplantae</taxon>
        <taxon>Streptophyta</taxon>
        <taxon>Embryophyta</taxon>
        <taxon>Tracheophyta</taxon>
        <taxon>Spermatophyta</taxon>
        <taxon>Magnoliopsida</taxon>
        <taxon>Liliopsida</taxon>
        <taxon>Araceae</taxon>
        <taxon>Aroideae</taxon>
        <taxon>Colocasieae</taxon>
        <taxon>Colocasia</taxon>
    </lineage>
</organism>
<accession>A0A843WZC5</accession>
<dbReference type="Proteomes" id="UP000652761">
    <property type="component" value="Unassembled WGS sequence"/>
</dbReference>
<gene>
    <name evidence="1" type="ORF">Taro_042337</name>
</gene>
<comment type="caution">
    <text evidence="1">The sequence shown here is derived from an EMBL/GenBank/DDBJ whole genome shotgun (WGS) entry which is preliminary data.</text>
</comment>
<protein>
    <submittedName>
        <fullName evidence="1">Uncharacterized protein</fullName>
    </submittedName>
</protein>
<evidence type="ECO:0000313" key="2">
    <source>
        <dbReference type="Proteomes" id="UP000652761"/>
    </source>
</evidence>